<dbReference type="Pfam" id="PF05063">
    <property type="entry name" value="MT-A70"/>
    <property type="match status" value="1"/>
</dbReference>
<dbReference type="PANTHER" id="PTHR12829">
    <property type="entry name" value="N6-ADENOSINE-METHYLTRANSFERASE"/>
    <property type="match status" value="1"/>
</dbReference>
<name>A0A9W6EXV3_9CHLO</name>
<evidence type="ECO:0000313" key="2">
    <source>
        <dbReference type="EMBL" id="GLC48630.1"/>
    </source>
</evidence>
<feature type="compositionally biased region" description="Low complexity" evidence="1">
    <location>
        <begin position="94"/>
        <end position="122"/>
    </location>
</feature>
<dbReference type="GO" id="GO:0008168">
    <property type="term" value="F:methyltransferase activity"/>
    <property type="evidence" value="ECO:0007669"/>
    <property type="project" value="TreeGrafter"/>
</dbReference>
<dbReference type="AlphaFoldDB" id="A0A9W6EXV3"/>
<accession>A0A9W6EXV3</accession>
<sequence>MSDRRPKRRCVASKAQQVKPSAIHYVGYVEDDETPEMIMKKFAELERIKKAAEARRQQQQQQQQQPDACPTSSAGPLAGPQPSSADGGGPGPSLPSVASVGNLSIHQQQQQQPPDHIQADQPDGGGAAAGGSGSAGGGAAAAAAGGGDADDQMLLDEEALLEVFRQTSIFNMRGGGAAGAAARYDVAYGMEDMLFVGGDELGATPSDLEEDGELRQLREGEFWSDEDFELGGGGGGGGQRSRDRRRRGQGTGSGGGGGRQHSHSLDGESAPGAREPKQPRAAGPSGQSRHVMNQVVMQYNRDTNALIRRRVASGGSGGGGAAAAAAAGGGLVQLRVPPPPLPLSWGRTVRPYQPPEPYQPPDEPKPLLMAAAADGASAAASTSSRGFEAADLSTFPYDTALGGKQYIAVMVNAGWQPGLDAAEAFEVGREAEVMRRFRCLPLPRLVPRGFVLVWAHKGLLQAVCRCLAGWGYVYVENLTWVHLTPANAIAAQAGAHFRRSHSTLLIFRREGEGRDIELRHQRNPDVLFDCIRTLPGEESGCVGFVCVCPIQPNPTPLHPYPYPHPHPHLHPQTAVAGTFPPRF</sequence>
<feature type="region of interest" description="Disordered" evidence="1">
    <location>
        <begin position="220"/>
        <end position="290"/>
    </location>
</feature>
<feature type="region of interest" description="Disordered" evidence="1">
    <location>
        <begin position="50"/>
        <end position="148"/>
    </location>
</feature>
<protein>
    <submittedName>
        <fullName evidence="2">Uncharacterized protein</fullName>
    </submittedName>
</protein>
<reference evidence="2 3" key="1">
    <citation type="journal article" date="2023" name="Commun. Biol.">
        <title>Reorganization of the ancestral sex-determining regions during the evolution of trioecy in Pleodorina starrii.</title>
        <authorList>
            <person name="Takahashi K."/>
            <person name="Suzuki S."/>
            <person name="Kawai-Toyooka H."/>
            <person name="Yamamoto K."/>
            <person name="Hamaji T."/>
            <person name="Ootsuki R."/>
            <person name="Yamaguchi H."/>
            <person name="Kawachi M."/>
            <person name="Higashiyama T."/>
            <person name="Nozaki H."/>
        </authorList>
    </citation>
    <scope>NUCLEOTIDE SEQUENCE [LARGE SCALE GENOMIC DNA]</scope>
    <source>
        <strain evidence="2 3">NIES-4479</strain>
    </source>
</reference>
<dbReference type="GO" id="GO:0036396">
    <property type="term" value="C:RNA N6-methyladenosine methyltransferase complex"/>
    <property type="evidence" value="ECO:0007669"/>
    <property type="project" value="TreeGrafter"/>
</dbReference>
<evidence type="ECO:0000256" key="1">
    <source>
        <dbReference type="SAM" id="MobiDB-lite"/>
    </source>
</evidence>
<comment type="caution">
    <text evidence="2">The sequence shown here is derived from an EMBL/GenBank/DDBJ whole genome shotgun (WGS) entry which is preliminary data.</text>
</comment>
<gene>
    <name evidence="2" type="primary">PLEST011595</name>
    <name evidence="2" type="ORF">PLESTB_000119500</name>
</gene>
<feature type="compositionally biased region" description="Gly residues" evidence="1">
    <location>
        <begin position="249"/>
        <end position="259"/>
    </location>
</feature>
<feature type="compositionally biased region" description="Gly residues" evidence="1">
    <location>
        <begin position="123"/>
        <end position="147"/>
    </location>
</feature>
<feature type="compositionally biased region" description="Gly residues" evidence="1">
    <location>
        <begin position="230"/>
        <end position="239"/>
    </location>
</feature>
<dbReference type="Proteomes" id="UP001165080">
    <property type="component" value="Unassembled WGS sequence"/>
</dbReference>
<dbReference type="GO" id="GO:0005634">
    <property type="term" value="C:nucleus"/>
    <property type="evidence" value="ECO:0007669"/>
    <property type="project" value="TreeGrafter"/>
</dbReference>
<dbReference type="InterPro" id="IPR007757">
    <property type="entry name" value="MT-A70-like"/>
</dbReference>
<keyword evidence="3" id="KW-1185">Reference proteome</keyword>
<dbReference type="EMBL" id="BRXU01000001">
    <property type="protein sequence ID" value="GLC48630.1"/>
    <property type="molecule type" value="Genomic_DNA"/>
</dbReference>
<organism evidence="2 3">
    <name type="scientific">Pleodorina starrii</name>
    <dbReference type="NCBI Taxonomy" id="330485"/>
    <lineage>
        <taxon>Eukaryota</taxon>
        <taxon>Viridiplantae</taxon>
        <taxon>Chlorophyta</taxon>
        <taxon>core chlorophytes</taxon>
        <taxon>Chlorophyceae</taxon>
        <taxon>CS clade</taxon>
        <taxon>Chlamydomonadales</taxon>
        <taxon>Volvocaceae</taxon>
        <taxon>Pleodorina</taxon>
    </lineage>
</organism>
<dbReference type="PANTHER" id="PTHR12829:SF8">
    <property type="entry name" value="CHROMOSOME UNDETERMINED SCAFFOLD_82, WHOLE GENOME SHOTGUN SEQUENCE"/>
    <property type="match status" value="1"/>
</dbReference>
<evidence type="ECO:0000313" key="3">
    <source>
        <dbReference type="Proteomes" id="UP001165080"/>
    </source>
</evidence>
<proteinExistence type="predicted"/>